<dbReference type="Proteomes" id="UP000509383">
    <property type="component" value="Chromosome"/>
</dbReference>
<evidence type="ECO:0000256" key="1">
    <source>
        <dbReference type="SAM" id="Phobius"/>
    </source>
</evidence>
<dbReference type="InterPro" id="IPR036938">
    <property type="entry name" value="PAP2/HPO_sf"/>
</dbReference>
<dbReference type="CDD" id="cd01610">
    <property type="entry name" value="PAP2_like"/>
    <property type="match status" value="1"/>
</dbReference>
<dbReference type="InterPro" id="IPR000326">
    <property type="entry name" value="PAP2/HPO"/>
</dbReference>
<proteinExistence type="predicted"/>
<feature type="transmembrane region" description="Helical" evidence="1">
    <location>
        <begin position="206"/>
        <end position="226"/>
    </location>
</feature>
<organism evidence="3 4">
    <name type="scientific">Pseudomonas tohonis</name>
    <dbReference type="NCBI Taxonomy" id="2725477"/>
    <lineage>
        <taxon>Bacteria</taxon>
        <taxon>Pseudomonadati</taxon>
        <taxon>Pseudomonadota</taxon>
        <taxon>Gammaproteobacteria</taxon>
        <taxon>Pseudomonadales</taxon>
        <taxon>Pseudomonadaceae</taxon>
        <taxon>Pseudomonas</taxon>
    </lineage>
</organism>
<evidence type="ECO:0000313" key="3">
    <source>
        <dbReference type="EMBL" id="BCG27627.1"/>
    </source>
</evidence>
<sequence length="267" mass="30015">MEKPMRVQASWRWPALIGLHAFALLLLASWLSPATRALWDQADRAVYLALNGSLEGHPLWMGFWAFCSTRLFDILAGGLMLALLIRQDWVFRRHQLRPALFTFIALMLVLVAVRILFTRIAVHHGWQHASPSMVLGGMQLSDHFPLLESVFEVKDRSSRSFPGDHASVLMLWGLFMAIFARGWNRVTVIALATAMMLPRLVAGAHWLADDLVGGLFITLLVLAWGWCTPAGDHLARVLAWLASPAMRLGSRVPLLNRLALLDDKRLR</sequence>
<dbReference type="EMBL" id="AP023189">
    <property type="protein sequence ID" value="BCG27627.1"/>
    <property type="molecule type" value="Genomic_DNA"/>
</dbReference>
<dbReference type="AlphaFoldDB" id="A0A6J4ECU4"/>
<feature type="domain" description="Phosphatidic acid phosphatase type 2/haloperoxidase" evidence="2">
    <location>
        <begin position="156"/>
        <end position="227"/>
    </location>
</feature>
<protein>
    <recommendedName>
        <fullName evidence="2">Phosphatidic acid phosphatase type 2/haloperoxidase domain-containing protein</fullName>
    </recommendedName>
</protein>
<feature type="transmembrane region" description="Helical" evidence="1">
    <location>
        <begin position="61"/>
        <end position="84"/>
    </location>
</feature>
<dbReference type="Gene3D" id="1.20.144.10">
    <property type="entry name" value="Phosphatidic acid phosphatase type 2/haloperoxidase"/>
    <property type="match status" value="1"/>
</dbReference>
<dbReference type="KEGG" id="ptw:TUM18999_58180"/>
<reference evidence="3 4" key="1">
    <citation type="submission" date="2020-05" db="EMBL/GenBank/DDBJ databases">
        <title>Characterization of novel class B3 metallo-beta-lactamase from novel Pseudomonas species.</title>
        <authorList>
            <person name="Yamada K."/>
            <person name="Aoki K."/>
            <person name="Ishii Y."/>
        </authorList>
    </citation>
    <scope>NUCLEOTIDE SEQUENCE [LARGE SCALE GENOMIC DNA]</scope>
    <source>
        <strain evidence="3 4">TUM18999</strain>
    </source>
</reference>
<gene>
    <name evidence="3" type="ORF">TUM18999_58180</name>
</gene>
<evidence type="ECO:0000259" key="2">
    <source>
        <dbReference type="Pfam" id="PF01569"/>
    </source>
</evidence>
<evidence type="ECO:0000313" key="4">
    <source>
        <dbReference type="Proteomes" id="UP000509383"/>
    </source>
</evidence>
<keyword evidence="1" id="KW-0812">Transmembrane</keyword>
<feature type="transmembrane region" description="Helical" evidence="1">
    <location>
        <begin position="96"/>
        <end position="117"/>
    </location>
</feature>
<keyword evidence="1" id="KW-0472">Membrane</keyword>
<name>A0A6J4ECU4_9PSED</name>
<accession>A0A6J4ECU4</accession>
<dbReference type="Pfam" id="PF01569">
    <property type="entry name" value="PAP2"/>
    <property type="match status" value="1"/>
</dbReference>
<dbReference type="SUPFAM" id="SSF48317">
    <property type="entry name" value="Acid phosphatase/Vanadium-dependent haloperoxidase"/>
    <property type="match status" value="1"/>
</dbReference>
<feature type="transmembrane region" description="Helical" evidence="1">
    <location>
        <begin position="169"/>
        <end position="194"/>
    </location>
</feature>
<keyword evidence="1" id="KW-1133">Transmembrane helix</keyword>